<feature type="transmembrane region" description="Helical" evidence="24">
    <location>
        <begin position="603"/>
        <end position="620"/>
    </location>
</feature>
<comment type="caution">
    <text evidence="28">The sequence shown here is derived from an EMBL/GenBank/DDBJ whole genome shotgun (WGS) entry which is preliminary data.</text>
</comment>
<keyword evidence="16" id="KW-0520">NAD</keyword>
<dbReference type="EMBL" id="JWZX01002377">
    <property type="protein sequence ID" value="KOO29697.1"/>
    <property type="molecule type" value="Genomic_DNA"/>
</dbReference>
<feature type="transmembrane region" description="Helical" evidence="24">
    <location>
        <begin position="626"/>
        <end position="648"/>
    </location>
</feature>
<comment type="similarity">
    <text evidence="3">In the N-terminal section; belongs to the AlaDH/PNT family.</text>
</comment>
<feature type="transmembrane region" description="Helical" evidence="24">
    <location>
        <begin position="477"/>
        <end position="495"/>
    </location>
</feature>
<dbReference type="InterPro" id="IPR034300">
    <property type="entry name" value="PNTB-like"/>
</dbReference>
<feature type="signal peptide" evidence="25">
    <location>
        <begin position="1"/>
        <end position="15"/>
    </location>
</feature>
<evidence type="ECO:0000256" key="12">
    <source>
        <dbReference type="ARBA" id="ARBA00022946"/>
    </source>
</evidence>
<dbReference type="Proteomes" id="UP000037460">
    <property type="component" value="Unassembled WGS sequence"/>
</dbReference>
<keyword evidence="13" id="KW-1278">Translocase</keyword>
<dbReference type="PANTHER" id="PTHR10160">
    <property type="entry name" value="NAD(P) TRANSHYDROGENASE"/>
    <property type="match status" value="1"/>
</dbReference>
<dbReference type="OrthoDB" id="37244at2759"/>
<dbReference type="NCBIfam" id="TIGR00561">
    <property type="entry name" value="pntA"/>
    <property type="match status" value="1"/>
</dbReference>
<keyword evidence="29" id="KW-1185">Reference proteome</keyword>
<proteinExistence type="inferred from homology"/>
<keyword evidence="10" id="KW-0999">Mitochondrion inner membrane</keyword>
<dbReference type="SMART" id="SM01002">
    <property type="entry name" value="AlaDh_PNT_C"/>
    <property type="match status" value="1"/>
</dbReference>
<dbReference type="Pfam" id="PF02233">
    <property type="entry name" value="PNTB"/>
    <property type="match status" value="1"/>
</dbReference>
<protein>
    <recommendedName>
        <fullName evidence="22">NAD(P) transhydrogenase, mitochondrial</fullName>
        <ecNumber evidence="5">7.1.1.1</ecNumber>
    </recommendedName>
    <alternativeName>
        <fullName evidence="23">Nicotinamide nucleotide transhydrogenase</fullName>
    </alternativeName>
</protein>
<comment type="function">
    <text evidence="20">The transhydrogenation between NADH and NADP is coupled to respiration and ATP hydrolysis and functions as a proton pump across the membrane. May play a role in reactive oxygen species (ROS) detoxification in the adrenal gland.</text>
</comment>
<dbReference type="Gene3D" id="3.40.50.720">
    <property type="entry name" value="NAD(P)-binding Rossmann-like Domain"/>
    <property type="match status" value="2"/>
</dbReference>
<evidence type="ECO:0000256" key="22">
    <source>
        <dbReference type="ARBA" id="ARBA00074145"/>
    </source>
</evidence>
<evidence type="ECO:0000259" key="26">
    <source>
        <dbReference type="SMART" id="SM01002"/>
    </source>
</evidence>
<evidence type="ECO:0000256" key="3">
    <source>
        <dbReference type="ARBA" id="ARBA00005624"/>
    </source>
</evidence>
<evidence type="ECO:0000256" key="5">
    <source>
        <dbReference type="ARBA" id="ARBA00012943"/>
    </source>
</evidence>
<feature type="transmembrane region" description="Helical" evidence="24">
    <location>
        <begin position="655"/>
        <end position="675"/>
    </location>
</feature>
<keyword evidence="18 24" id="KW-0472">Membrane</keyword>
<dbReference type="Pfam" id="PF12769">
    <property type="entry name" value="PNTB_4TM"/>
    <property type="match status" value="1"/>
</dbReference>
<dbReference type="InterPro" id="IPR026255">
    <property type="entry name" value="NADP_transhyd_a"/>
</dbReference>
<evidence type="ECO:0000313" key="28">
    <source>
        <dbReference type="EMBL" id="KOO29697.1"/>
    </source>
</evidence>
<dbReference type="AlphaFoldDB" id="A0A0M0JTM5"/>
<evidence type="ECO:0000256" key="15">
    <source>
        <dbReference type="ARBA" id="ARBA00022990"/>
    </source>
</evidence>
<evidence type="ECO:0000256" key="25">
    <source>
        <dbReference type="SAM" id="SignalP"/>
    </source>
</evidence>
<keyword evidence="14 24" id="KW-1133">Transmembrane helix</keyword>
<evidence type="ECO:0000256" key="8">
    <source>
        <dbReference type="ARBA" id="ARBA00022692"/>
    </source>
</evidence>
<evidence type="ECO:0000256" key="9">
    <source>
        <dbReference type="ARBA" id="ARBA00022741"/>
    </source>
</evidence>
<dbReference type="FunFam" id="3.40.50.720:FF:000028">
    <property type="entry name" value="NAD(P) transhydrogenase subunit alpha"/>
    <property type="match status" value="1"/>
</dbReference>
<dbReference type="PANTHER" id="PTHR10160:SF19">
    <property type="entry name" value="PROTON-TRANSLOCATING NAD(P)(+) TRANSHYDROGENASE"/>
    <property type="match status" value="1"/>
</dbReference>
<keyword evidence="7" id="KW-0997">Cell inner membrane</keyword>
<evidence type="ECO:0000256" key="20">
    <source>
        <dbReference type="ARBA" id="ARBA00054910"/>
    </source>
</evidence>
<dbReference type="SUPFAM" id="SSF51735">
    <property type="entry name" value="NAD(P)-binding Rossmann-fold domains"/>
    <property type="match status" value="1"/>
</dbReference>
<organism evidence="28 29">
    <name type="scientific">Chrysochromulina tobinii</name>
    <dbReference type="NCBI Taxonomy" id="1460289"/>
    <lineage>
        <taxon>Eukaryota</taxon>
        <taxon>Haptista</taxon>
        <taxon>Haptophyta</taxon>
        <taxon>Prymnesiophyceae</taxon>
        <taxon>Prymnesiales</taxon>
        <taxon>Chrysochromulinaceae</taxon>
        <taxon>Chrysochromulina</taxon>
    </lineage>
</organism>
<evidence type="ECO:0000256" key="18">
    <source>
        <dbReference type="ARBA" id="ARBA00023136"/>
    </source>
</evidence>
<evidence type="ECO:0000256" key="13">
    <source>
        <dbReference type="ARBA" id="ARBA00022967"/>
    </source>
</evidence>
<dbReference type="GO" id="GO:0050661">
    <property type="term" value="F:NADP binding"/>
    <property type="evidence" value="ECO:0007669"/>
    <property type="project" value="TreeGrafter"/>
</dbReference>
<comment type="subcellular location">
    <subcellularLocation>
        <location evidence="2">Cell inner membrane</location>
        <topology evidence="2">Multi-pass membrane protein</topology>
    </subcellularLocation>
    <subcellularLocation>
        <location evidence="1">Mitochondrion inner membrane</location>
        <topology evidence="1">Multi-pass membrane protein</topology>
        <orientation evidence="1">Matrix side</orientation>
    </subcellularLocation>
</comment>
<evidence type="ECO:0000256" key="7">
    <source>
        <dbReference type="ARBA" id="ARBA00022519"/>
    </source>
</evidence>
<dbReference type="Pfam" id="PF05222">
    <property type="entry name" value="AlaDh_PNT_N"/>
    <property type="match status" value="1"/>
</dbReference>
<keyword evidence="12" id="KW-0809">Transit peptide</keyword>
<evidence type="ECO:0000256" key="21">
    <source>
        <dbReference type="ARBA" id="ARBA00061558"/>
    </source>
</evidence>
<evidence type="ECO:0000256" key="4">
    <source>
        <dbReference type="ARBA" id="ARBA00011738"/>
    </source>
</evidence>
<feature type="transmembrane region" description="Helical" evidence="24">
    <location>
        <begin position="760"/>
        <end position="777"/>
    </location>
</feature>
<feature type="domain" description="Alanine dehydrogenase/pyridine nucleotide transhydrogenase NAD(H)-binding" evidence="26">
    <location>
        <begin position="197"/>
        <end position="362"/>
    </location>
</feature>
<dbReference type="InterPro" id="IPR007886">
    <property type="entry name" value="AlaDH/PNT_N"/>
</dbReference>
<evidence type="ECO:0000259" key="27">
    <source>
        <dbReference type="SMART" id="SM01003"/>
    </source>
</evidence>
<dbReference type="CDD" id="cd05304">
    <property type="entry name" value="Rubrum_tdh"/>
    <property type="match status" value="1"/>
</dbReference>
<evidence type="ECO:0000256" key="16">
    <source>
        <dbReference type="ARBA" id="ARBA00023027"/>
    </source>
</evidence>
<dbReference type="FunFam" id="3.40.50.1220:FF:000002">
    <property type="entry name" value="NAD(P) transhydrogenase subunit beta"/>
    <property type="match status" value="1"/>
</dbReference>
<evidence type="ECO:0000256" key="19">
    <source>
        <dbReference type="ARBA" id="ARBA00048202"/>
    </source>
</evidence>
<dbReference type="Pfam" id="PF01262">
    <property type="entry name" value="AlaDh_PNT_C"/>
    <property type="match status" value="1"/>
</dbReference>
<dbReference type="SUPFAM" id="SSF52283">
    <property type="entry name" value="Formate/glycerate dehydrogenase catalytic domain-like"/>
    <property type="match status" value="1"/>
</dbReference>
<keyword evidence="17" id="KW-0496">Mitochondrion</keyword>
<comment type="similarity">
    <text evidence="21">In the C-terminal section; belongs to the PNT beta subunit family.</text>
</comment>
<comment type="catalytic activity">
    <reaction evidence="19">
        <text>NAD(+) + NADPH + H(+)(in) = NADH + NADP(+) + H(+)(out)</text>
        <dbReference type="Rhea" id="RHEA:47992"/>
        <dbReference type="ChEBI" id="CHEBI:15378"/>
        <dbReference type="ChEBI" id="CHEBI:57540"/>
        <dbReference type="ChEBI" id="CHEBI:57783"/>
        <dbReference type="ChEBI" id="CHEBI:57945"/>
        <dbReference type="ChEBI" id="CHEBI:58349"/>
        <dbReference type="EC" id="7.1.1.1"/>
    </reaction>
</comment>
<dbReference type="SUPFAM" id="SSF52467">
    <property type="entry name" value="DHS-like NAD/FAD-binding domain"/>
    <property type="match status" value="1"/>
</dbReference>
<feature type="domain" description="Alanine dehydrogenase/pyridine nucleotide transhydrogenase N-terminal" evidence="27">
    <location>
        <begin position="58"/>
        <end position="188"/>
    </location>
</feature>
<evidence type="ECO:0000256" key="2">
    <source>
        <dbReference type="ARBA" id="ARBA00004429"/>
    </source>
</evidence>
<dbReference type="GO" id="GO:0008750">
    <property type="term" value="F:proton-translocating NAD(P)+ transhydrogenase activity"/>
    <property type="evidence" value="ECO:0007669"/>
    <property type="project" value="UniProtKB-EC"/>
</dbReference>
<feature type="transmembrane region" description="Helical" evidence="24">
    <location>
        <begin position="507"/>
        <end position="526"/>
    </location>
</feature>
<dbReference type="GO" id="GO:0005886">
    <property type="term" value="C:plasma membrane"/>
    <property type="evidence" value="ECO:0007669"/>
    <property type="project" value="UniProtKB-SubCell"/>
</dbReference>
<dbReference type="InterPro" id="IPR007698">
    <property type="entry name" value="AlaDH/PNT_NAD(H)-bd"/>
</dbReference>
<dbReference type="GO" id="GO:0006740">
    <property type="term" value="P:NADPH regeneration"/>
    <property type="evidence" value="ECO:0007669"/>
    <property type="project" value="TreeGrafter"/>
</dbReference>
<evidence type="ECO:0000256" key="14">
    <source>
        <dbReference type="ARBA" id="ARBA00022989"/>
    </source>
</evidence>
<feature type="transmembrane region" description="Helical" evidence="24">
    <location>
        <begin position="577"/>
        <end position="596"/>
    </location>
</feature>
<reference evidence="29" key="1">
    <citation type="journal article" date="2015" name="PLoS Genet.">
        <title>Genome Sequence and Transcriptome Analyses of Chrysochromulina tobin: Metabolic Tools for Enhanced Algal Fitness in the Prominent Order Prymnesiales (Haptophyceae).</title>
        <authorList>
            <person name="Hovde B.T."/>
            <person name="Deodato C.R."/>
            <person name="Hunsperger H.M."/>
            <person name="Ryken S.A."/>
            <person name="Yost W."/>
            <person name="Jha R.K."/>
            <person name="Patterson J."/>
            <person name="Monnat R.J. Jr."/>
            <person name="Barlow S.B."/>
            <person name="Starkenburg S.R."/>
            <person name="Cattolico R.A."/>
        </authorList>
    </citation>
    <scope>NUCLEOTIDE SEQUENCE</scope>
    <source>
        <strain evidence="29">CCMP291</strain>
    </source>
</reference>
<dbReference type="GO" id="GO:0005743">
    <property type="term" value="C:mitochondrial inner membrane"/>
    <property type="evidence" value="ECO:0007669"/>
    <property type="project" value="UniProtKB-SubCell"/>
</dbReference>
<evidence type="ECO:0000256" key="1">
    <source>
        <dbReference type="ARBA" id="ARBA00004292"/>
    </source>
</evidence>
<evidence type="ECO:0000256" key="23">
    <source>
        <dbReference type="ARBA" id="ARBA00079255"/>
    </source>
</evidence>
<dbReference type="SMART" id="SM01003">
    <property type="entry name" value="AlaDh_PNT_N"/>
    <property type="match status" value="1"/>
</dbReference>
<evidence type="ECO:0000313" key="29">
    <source>
        <dbReference type="Proteomes" id="UP000037460"/>
    </source>
</evidence>
<sequence length="1067" mass="110178">MARLVFLLVLPAVVALRAGPIFHKPVFHSAVARSRINLVAPAAAVGVSGIPYSALTVGVAKETDAAEARVSITPESAALLIKAGLSVVVESGAGARALFSDKDYMAVGARIGDPWKADIITKLNPPSANEAALVESRTLISLIKPQNNEALMGQFQKQGATVFALDQIPRMLSRGQTFDVLSSQTNIIGYRAVVEAQHTFGRFFAGQMTAAGKVPPAKVLVLGAGVAGLAAIQAAKNAGADVRAYDVRPAVREQVESLGGKFLKVPYEEDGSGTGGYAKEMSDAYKAAEQQMLSEQLVDADIVITTALIPNRKAPILVKSDIVAKMRDGSVIVDLAAEAGGNVEGTVKDKITTTENGVRLIGYTDLASRLPSTASNLFGNNVAKFILSVGPQTNPKAKSEWRIDYEDPAVRGMLVVDGGKLTYPAPPYQPPPAPEKKPEVVKPPPPPAWTKYAKDSVAASVAAACVLLLGRVADRQLAALLTVFSLAGLAGYQAVLSVPPALHSPLMSATNAISGMTAVGAMFLLPTAVARPKGAAQLLGAAALVLSSINIAGGFVVTKKMLGLFKRATDEKEYYNFFLLPAAILLAGYAGLITSGMAASSELLALISGIFCIGAIGSLGKQSTARLGNVLGLGGVTFGIAATLGTMLSGGATKAAILGVLGLFAFGGLGGFAIASKVGPTELPQTVAAFHSLVGLAAALTGIGEFLHRSHLGMTGGAAAFAIYLANFLGWITMTGSLVAFGKLQGILSSAPKSLPKKNFFNALIFAFNLWAMAKFASAATPFALSLKLLGLGALTSAFLGAHVTSSIGGADMPVVITSLNSASGWALCAEGFMLQNSLLTTVGALIGFSGAILTEDMCKSMNRGIVSVLLGLGGPKKPTGPVTAKTYAPHTEVSVATVAQRLTEAKSVVIVPGYGLAVAKAQYAIGEIAAMLRAKGVKVRYGIHPVAGRMPGQLNVLLAEAGVPYDIVLEMDEINGDLPETDVVLVIGASDTVNSDAEDDPSSAIAGMPVIRVWTAKNVIVMKRSMGSTSYAGIDNPIFYNENTDILLGDAKASCDALQAAVKELV</sequence>
<keyword evidence="9" id="KW-0547">Nucleotide-binding</keyword>
<evidence type="ECO:0000256" key="6">
    <source>
        <dbReference type="ARBA" id="ARBA00022475"/>
    </source>
</evidence>
<name>A0A0M0JTM5_9EUKA</name>
<keyword evidence="25" id="KW-0732">Signal</keyword>
<keyword evidence="11" id="KW-0521">NADP</keyword>
<evidence type="ECO:0000256" key="24">
    <source>
        <dbReference type="SAM" id="Phobius"/>
    </source>
</evidence>
<feature type="transmembrane region" description="Helical" evidence="24">
    <location>
        <begin position="719"/>
        <end position="740"/>
    </location>
</feature>
<dbReference type="InterPro" id="IPR029035">
    <property type="entry name" value="DHS-like_NAD/FAD-binding_dom"/>
</dbReference>
<evidence type="ECO:0000256" key="11">
    <source>
        <dbReference type="ARBA" id="ARBA00022857"/>
    </source>
</evidence>
<feature type="chain" id="PRO_5013062613" description="NAD(P) transhydrogenase, mitochondrial" evidence="25">
    <location>
        <begin position="16"/>
        <end position="1067"/>
    </location>
</feature>
<dbReference type="Gene3D" id="3.40.50.1220">
    <property type="entry name" value="TPP-binding domain"/>
    <property type="match status" value="1"/>
</dbReference>
<keyword evidence="8 24" id="KW-0812">Transmembrane</keyword>
<dbReference type="NCBIfam" id="NF006942">
    <property type="entry name" value="PRK09424.1"/>
    <property type="match status" value="1"/>
</dbReference>
<evidence type="ECO:0000256" key="17">
    <source>
        <dbReference type="ARBA" id="ARBA00023128"/>
    </source>
</evidence>
<feature type="transmembrane region" description="Helical" evidence="24">
    <location>
        <begin position="538"/>
        <end position="557"/>
    </location>
</feature>
<dbReference type="InterPro" id="IPR036291">
    <property type="entry name" value="NAD(P)-bd_dom_sf"/>
</dbReference>
<keyword evidence="6" id="KW-1003">Cell membrane</keyword>
<evidence type="ECO:0000256" key="10">
    <source>
        <dbReference type="ARBA" id="ARBA00022792"/>
    </source>
</evidence>
<gene>
    <name evidence="28" type="ORF">Ctob_010937</name>
</gene>
<accession>A0A0M0JTM5</accession>
<keyword evidence="15" id="KW-0007">Acetylation</keyword>
<comment type="subunit">
    <text evidence="4">Homodimer.</text>
</comment>
<feature type="transmembrane region" description="Helical" evidence="24">
    <location>
        <begin position="833"/>
        <end position="854"/>
    </location>
</feature>
<dbReference type="InterPro" id="IPR024605">
    <property type="entry name" value="NADP_transhyd_a_C"/>
</dbReference>
<feature type="transmembrane region" description="Helical" evidence="24">
    <location>
        <begin position="687"/>
        <end position="707"/>
    </location>
</feature>
<dbReference type="EC" id="7.1.1.1" evidence="5"/>